<name>A0A6J6KL07_9ZZZZ</name>
<comment type="similarity">
    <text evidence="1">Belongs to the FAH family.</text>
</comment>
<keyword evidence="2" id="KW-0479">Metal-binding</keyword>
<dbReference type="InterPro" id="IPR051121">
    <property type="entry name" value="FAH"/>
</dbReference>
<evidence type="ECO:0000256" key="1">
    <source>
        <dbReference type="ARBA" id="ARBA00010211"/>
    </source>
</evidence>
<accession>A0A6J6KL07</accession>
<feature type="domain" description="Fumarylacetoacetase-like C-terminal" evidence="3">
    <location>
        <begin position="79"/>
        <end position="280"/>
    </location>
</feature>
<dbReference type="EMBL" id="CAEZWF010000004">
    <property type="protein sequence ID" value="CAB4647084.1"/>
    <property type="molecule type" value="Genomic_DNA"/>
</dbReference>
<dbReference type="Pfam" id="PF01557">
    <property type="entry name" value="FAA_hydrolase"/>
    <property type="match status" value="1"/>
</dbReference>
<dbReference type="GO" id="GO:0044281">
    <property type="term" value="P:small molecule metabolic process"/>
    <property type="evidence" value="ECO:0007669"/>
    <property type="project" value="UniProtKB-ARBA"/>
</dbReference>
<gene>
    <name evidence="4" type="ORF">UFOPK2157_00227</name>
    <name evidence="5" type="ORF">UFOPK2228_00322</name>
    <name evidence="6" type="ORF">UFOPK2245_00414</name>
</gene>
<dbReference type="InterPro" id="IPR011234">
    <property type="entry name" value="Fumarylacetoacetase-like_C"/>
</dbReference>
<dbReference type="EMBL" id="CAEZWK010000005">
    <property type="protein sequence ID" value="CAB4648815.1"/>
    <property type="molecule type" value="Genomic_DNA"/>
</dbReference>
<dbReference type="PANTHER" id="PTHR42796">
    <property type="entry name" value="FUMARYLACETOACETATE HYDROLASE DOMAIN-CONTAINING PROTEIN 2A-RELATED"/>
    <property type="match status" value="1"/>
</dbReference>
<protein>
    <submittedName>
        <fullName evidence="6">Unannotated protein</fullName>
    </submittedName>
</protein>
<evidence type="ECO:0000313" key="5">
    <source>
        <dbReference type="EMBL" id="CAB4647084.1"/>
    </source>
</evidence>
<evidence type="ECO:0000313" key="4">
    <source>
        <dbReference type="EMBL" id="CAB4636222.1"/>
    </source>
</evidence>
<proteinExistence type="inferred from homology"/>
<dbReference type="AlphaFoldDB" id="A0A6J6KL07"/>
<dbReference type="Gene3D" id="3.90.850.10">
    <property type="entry name" value="Fumarylacetoacetase-like, C-terminal domain"/>
    <property type="match status" value="1"/>
</dbReference>
<organism evidence="6">
    <name type="scientific">freshwater metagenome</name>
    <dbReference type="NCBI Taxonomy" id="449393"/>
    <lineage>
        <taxon>unclassified sequences</taxon>
        <taxon>metagenomes</taxon>
        <taxon>ecological metagenomes</taxon>
    </lineage>
</organism>
<evidence type="ECO:0000313" key="6">
    <source>
        <dbReference type="EMBL" id="CAB4648815.1"/>
    </source>
</evidence>
<dbReference type="SUPFAM" id="SSF56529">
    <property type="entry name" value="FAH"/>
    <property type="match status" value="1"/>
</dbReference>
<evidence type="ECO:0000259" key="3">
    <source>
        <dbReference type="Pfam" id="PF01557"/>
    </source>
</evidence>
<reference evidence="6" key="1">
    <citation type="submission" date="2020-05" db="EMBL/GenBank/DDBJ databases">
        <authorList>
            <person name="Chiriac C."/>
            <person name="Salcher M."/>
            <person name="Ghai R."/>
            <person name="Kavagutti S V."/>
        </authorList>
    </citation>
    <scope>NUCLEOTIDE SEQUENCE</scope>
</reference>
<dbReference type="PANTHER" id="PTHR42796:SF4">
    <property type="entry name" value="FUMARYLACETOACETATE HYDROLASE DOMAIN-CONTAINING PROTEIN 2A"/>
    <property type="match status" value="1"/>
</dbReference>
<dbReference type="GO" id="GO:0046872">
    <property type="term" value="F:metal ion binding"/>
    <property type="evidence" value="ECO:0007669"/>
    <property type="project" value="UniProtKB-KW"/>
</dbReference>
<dbReference type="GO" id="GO:0003824">
    <property type="term" value="F:catalytic activity"/>
    <property type="evidence" value="ECO:0007669"/>
    <property type="project" value="InterPro"/>
</dbReference>
<evidence type="ECO:0000256" key="2">
    <source>
        <dbReference type="ARBA" id="ARBA00022723"/>
    </source>
</evidence>
<dbReference type="InterPro" id="IPR036663">
    <property type="entry name" value="Fumarylacetoacetase_C_sf"/>
</dbReference>
<sequence length="287" mass="31384">MRIATISKGSQTAAIVIDSEDNYFFADELFPGNTYDDCLRIIQEFTPNEIKSAFFASKLQKRKLNGVKFHAPYRTPELIWGIGLNYSDHASDLSAVAPGDEPASFIKGNHTIIGPGEVIQIPIQSARTTAEAELGLVMAKRCRNVSESEALDYVFGVVPVLDQTAEDILQKNPRFLTRSKNFETFFSFGPWIMTLDEVLEKNSTIDQITVSTVKNEEVLKSNQVTNMTFSPLNLISFHSQVFPLVAGDIISTGTPGAVPIQEGDVVRSDISGVGSLTNSVTKAKMGA</sequence>
<dbReference type="EMBL" id="CAEZVW010000004">
    <property type="protein sequence ID" value="CAB4636222.1"/>
    <property type="molecule type" value="Genomic_DNA"/>
</dbReference>